<feature type="compositionally biased region" description="Basic and acidic residues" evidence="1">
    <location>
        <begin position="203"/>
        <end position="222"/>
    </location>
</feature>
<reference evidence="5" key="1">
    <citation type="journal article" date="2017" name="Acta Aliment.">
        <title>Plant polysaccharide degrading enzyme system of Thermpbifida cellulosilytica TB100 revealed by de novo genome project data.</title>
        <authorList>
            <person name="Toth A."/>
            <person name="Baka E."/>
            <person name="Luzics S."/>
            <person name="Bata-Vidacs I."/>
            <person name="Nagy I."/>
            <person name="Balint B."/>
            <person name="Herceg R."/>
            <person name="Olasz F."/>
            <person name="Wilk T."/>
            <person name="Nagy T."/>
            <person name="Kriszt B."/>
            <person name="Nagy I."/>
            <person name="Kukolya J."/>
        </authorList>
    </citation>
    <scope>NUCLEOTIDE SEQUENCE [LARGE SCALE GENOMIC DNA]</scope>
    <source>
        <strain evidence="5">TB100</strain>
    </source>
</reference>
<gene>
    <name evidence="4" type="ORF">AC529_06075</name>
</gene>
<dbReference type="OrthoDB" id="3432222at2"/>
<evidence type="ECO:0000313" key="4">
    <source>
        <dbReference type="EMBL" id="KUP97648.1"/>
    </source>
</evidence>
<evidence type="ECO:0000256" key="3">
    <source>
        <dbReference type="SAM" id="SignalP"/>
    </source>
</evidence>
<evidence type="ECO:0000313" key="5">
    <source>
        <dbReference type="Proteomes" id="UP000074382"/>
    </source>
</evidence>
<feature type="chain" id="PRO_5007549919" description="DUF11 domain-containing protein" evidence="3">
    <location>
        <begin position="28"/>
        <end position="222"/>
    </location>
</feature>
<dbReference type="AlphaFoldDB" id="A0A147KK54"/>
<feature type="region of interest" description="Disordered" evidence="1">
    <location>
        <begin position="195"/>
        <end position="222"/>
    </location>
</feature>
<keyword evidence="2" id="KW-0472">Membrane</keyword>
<dbReference type="Proteomes" id="UP000074382">
    <property type="component" value="Unassembled WGS sequence"/>
</dbReference>
<feature type="transmembrane region" description="Helical" evidence="2">
    <location>
        <begin position="165"/>
        <end position="185"/>
    </location>
</feature>
<feature type="signal peptide" evidence="3">
    <location>
        <begin position="1"/>
        <end position="27"/>
    </location>
</feature>
<keyword evidence="2" id="KW-1133">Transmembrane helix</keyword>
<dbReference type="EMBL" id="LGEM01000022">
    <property type="protein sequence ID" value="KUP97648.1"/>
    <property type="molecule type" value="Genomic_DNA"/>
</dbReference>
<proteinExistence type="predicted"/>
<evidence type="ECO:0008006" key="6">
    <source>
        <dbReference type="Google" id="ProtNLM"/>
    </source>
</evidence>
<accession>A0A147KK54</accession>
<keyword evidence="2" id="KW-0812">Transmembrane</keyword>
<evidence type="ECO:0000256" key="2">
    <source>
        <dbReference type="SAM" id="Phobius"/>
    </source>
</evidence>
<keyword evidence="3" id="KW-0732">Signal</keyword>
<protein>
    <recommendedName>
        <fullName evidence="6">DUF11 domain-containing protein</fullName>
    </recommendedName>
</protein>
<sequence length="222" mass="23005">MTVRNSTTAALLGGLAALAAVPPAAVATPAAEETDTARNGGIALSVTDSRDRLAVGEDTAYTVTVRNEREEAVTDLLVAQTAPALDLHEADGGGVVEGSTAVWLVTLDPGQETARTVTATLTEPPDQDSVSTTVCAGWPDDPGPVVCADHGTAVAARTGVPLRPLLTGVALAAAISLLAGLAVLLRRRTRRPRRRYTARHAIRRGDRRAGATAPERPRAAVW</sequence>
<evidence type="ECO:0000256" key="1">
    <source>
        <dbReference type="SAM" id="MobiDB-lite"/>
    </source>
</evidence>
<dbReference type="PATRIC" id="fig|665004.4.peg.808"/>
<name>A0A147KK54_THECS</name>
<comment type="caution">
    <text evidence="4">The sequence shown here is derived from an EMBL/GenBank/DDBJ whole genome shotgun (WGS) entry which is preliminary data.</text>
</comment>
<organism evidence="4 5">
    <name type="scientific">Thermobifida cellulosilytica TB100</name>
    <dbReference type="NCBI Taxonomy" id="665004"/>
    <lineage>
        <taxon>Bacteria</taxon>
        <taxon>Bacillati</taxon>
        <taxon>Actinomycetota</taxon>
        <taxon>Actinomycetes</taxon>
        <taxon>Streptosporangiales</taxon>
        <taxon>Nocardiopsidaceae</taxon>
        <taxon>Thermobifida</taxon>
    </lineage>
</organism>
<keyword evidence="5" id="KW-1185">Reference proteome</keyword>